<keyword evidence="5 9" id="KW-0067">ATP-binding</keyword>
<keyword evidence="3 9" id="KW-0378">Hydrolase</keyword>
<dbReference type="GO" id="GO:0000723">
    <property type="term" value="P:telomere maintenance"/>
    <property type="evidence" value="ECO:0007669"/>
    <property type="project" value="InterPro"/>
</dbReference>
<evidence type="ECO:0000256" key="4">
    <source>
        <dbReference type="ARBA" id="ARBA00022806"/>
    </source>
</evidence>
<dbReference type="OrthoDB" id="416437at2759"/>
<evidence type="ECO:0000256" key="1">
    <source>
        <dbReference type="ARBA" id="ARBA00022741"/>
    </source>
</evidence>
<dbReference type="InterPro" id="IPR051055">
    <property type="entry name" value="PIF1_helicase"/>
</dbReference>
<dbReference type="InterPro" id="IPR010285">
    <property type="entry name" value="DNA_helicase_pif1-like_DEAD"/>
</dbReference>
<dbReference type="GO" id="GO:0043139">
    <property type="term" value="F:5'-3' DNA helicase activity"/>
    <property type="evidence" value="ECO:0007669"/>
    <property type="project" value="UniProtKB-EC"/>
</dbReference>
<evidence type="ECO:0000256" key="8">
    <source>
        <dbReference type="ARBA" id="ARBA00023235"/>
    </source>
</evidence>
<dbReference type="InterPro" id="IPR027417">
    <property type="entry name" value="P-loop_NTPase"/>
</dbReference>
<evidence type="ECO:0000256" key="2">
    <source>
        <dbReference type="ARBA" id="ARBA00022763"/>
    </source>
</evidence>
<keyword evidence="2 9" id="KW-0227">DNA damage</keyword>
<organism evidence="12">
    <name type="scientific">Amphimedon queenslandica</name>
    <name type="common">Sponge</name>
    <dbReference type="NCBI Taxonomy" id="400682"/>
    <lineage>
        <taxon>Eukaryota</taxon>
        <taxon>Metazoa</taxon>
        <taxon>Porifera</taxon>
        <taxon>Demospongiae</taxon>
        <taxon>Heteroscleromorpha</taxon>
        <taxon>Haplosclerida</taxon>
        <taxon>Niphatidae</taxon>
        <taxon>Amphimedon</taxon>
    </lineage>
</organism>
<dbReference type="InParanoid" id="A0A1X7SXY2"/>
<comment type="cofactor">
    <cofactor evidence="9">
        <name>Mg(2+)</name>
        <dbReference type="ChEBI" id="CHEBI:18420"/>
    </cofactor>
</comment>
<feature type="domain" description="DNA helicase Pif1-like 2B" evidence="11">
    <location>
        <begin position="628"/>
        <end position="660"/>
    </location>
</feature>
<dbReference type="PANTHER" id="PTHR47642:SF5">
    <property type="entry name" value="ATP-DEPENDENT DNA HELICASE"/>
    <property type="match status" value="1"/>
</dbReference>
<evidence type="ECO:0000313" key="12">
    <source>
        <dbReference type="EnsemblMetazoa" id="Aqu2.1.07001_001"/>
    </source>
</evidence>
<dbReference type="Pfam" id="PF21530">
    <property type="entry name" value="Pif1_2B_dom"/>
    <property type="match status" value="1"/>
</dbReference>
<dbReference type="EnsemblMetazoa" id="Aqu2.1.07001_001">
    <property type="protein sequence ID" value="Aqu2.1.07001_001"/>
    <property type="gene ID" value="Aqu2.1.07001"/>
</dbReference>
<evidence type="ECO:0000256" key="5">
    <source>
        <dbReference type="ARBA" id="ARBA00022840"/>
    </source>
</evidence>
<protein>
    <recommendedName>
        <fullName evidence="9">ATP-dependent DNA helicase</fullName>
        <ecNumber evidence="9">5.6.2.3</ecNumber>
    </recommendedName>
</protein>
<dbReference type="PANTHER" id="PTHR47642">
    <property type="entry name" value="ATP-DEPENDENT DNA HELICASE"/>
    <property type="match status" value="1"/>
</dbReference>
<dbReference type="EC" id="5.6.2.3" evidence="9"/>
<evidence type="ECO:0000256" key="9">
    <source>
        <dbReference type="RuleBase" id="RU363044"/>
    </source>
</evidence>
<evidence type="ECO:0000256" key="3">
    <source>
        <dbReference type="ARBA" id="ARBA00022801"/>
    </source>
</evidence>
<dbReference type="AlphaFoldDB" id="A0A1X7SXY2"/>
<keyword evidence="9" id="KW-0233">DNA recombination</keyword>
<dbReference type="Pfam" id="PF05970">
    <property type="entry name" value="PIF1"/>
    <property type="match status" value="1"/>
</dbReference>
<dbReference type="GO" id="GO:0005524">
    <property type="term" value="F:ATP binding"/>
    <property type="evidence" value="ECO:0007669"/>
    <property type="project" value="UniProtKB-KW"/>
</dbReference>
<dbReference type="Gene3D" id="3.40.50.300">
    <property type="entry name" value="P-loop containing nucleotide triphosphate hydrolases"/>
    <property type="match status" value="1"/>
</dbReference>
<name>A0A1X7SXY2_AMPQE</name>
<keyword evidence="8" id="KW-0413">Isomerase</keyword>
<evidence type="ECO:0000256" key="7">
    <source>
        <dbReference type="ARBA" id="ARBA00023204"/>
    </source>
</evidence>
<dbReference type="eggNOG" id="KOG0987">
    <property type="taxonomic scope" value="Eukaryota"/>
</dbReference>
<dbReference type="GO" id="GO:0006310">
    <property type="term" value="P:DNA recombination"/>
    <property type="evidence" value="ECO:0007669"/>
    <property type="project" value="UniProtKB-KW"/>
</dbReference>
<evidence type="ECO:0000256" key="6">
    <source>
        <dbReference type="ARBA" id="ARBA00023125"/>
    </source>
</evidence>
<accession>A0A1X7SXY2</accession>
<sequence length="756" mass="86203">MDLQYIADRSLSLTEYVTGYVTKAEKSHAQDLWDEVSSCDNINSRLWKIGQKLLRAKEVGLYEASDLLLGESLYMKSVTVQYVNVYLPHKRSRKIKNYSYLTKMDRSSKDIFNPSIIEDFYPTRPNNMEDVSLYEFVANYKFDKIGENGEREYKLRSKPVLPNHRKFNPMQEAARDDFYYSLIFLFVPFTDESTLVMEGETMEEAFRRHREASIRGIENHFNKLQKLLETERNWKKIVDARNKAGFTEELPDNKEDDEPQLLGEIMDAVADIADMHKNVPNLTLEQREAMLNVDQKRIFDKIKSHLISQKEREDLLENESSRLLRLHNIKPLRMFISGVGGTGKSFLIEAIKCLVDDIWHPKSGEIMCAIVAPTGIAAFNVGGLTIHRLFQLPIEHEGKTAGYWALSKEAQKRIKMTLKNLKIIIVDEVSMVSNLNQAYLHMRLEDIFGTDEWFGSKNILFVGDLLQLPPVNGRPVFKKISNKLVKTRLGAANAVNIWKETVEYDELTINERQKGDKTFFKMLDSVRHGSLTDETIDTLKSRVFKVSIQEKYKELESEGTNPPICLFSKVDACQKINELMLESLETEKIELACVDVVDESGSTAKFDKKQEKKLEKLKDQLSKTAGLETVLSLAVGCRVMLRRNIDVTVGLVNGAIGTVMSIYATHTAIIDLSTDVFGDGTAYVALSRVRTLNGLHLLSFDPLSVKVSNLCINEINRLRSKFRKDLPQIKKSKGKKRKIQVTGIIDDGEPCSKNAK</sequence>
<comment type="similarity">
    <text evidence="9">Belongs to the helicase family.</text>
</comment>
<dbReference type="InterPro" id="IPR049163">
    <property type="entry name" value="Pif1-like_2B_dom"/>
</dbReference>
<dbReference type="GO" id="GO:0016887">
    <property type="term" value="F:ATP hydrolysis activity"/>
    <property type="evidence" value="ECO:0007669"/>
    <property type="project" value="RHEA"/>
</dbReference>
<keyword evidence="4 9" id="KW-0347">Helicase</keyword>
<feature type="domain" description="DNA helicase Pif1-like DEAD-box helicase" evidence="10">
    <location>
        <begin position="328"/>
        <end position="534"/>
    </location>
</feature>
<proteinExistence type="inferred from homology"/>
<dbReference type="GO" id="GO:0006281">
    <property type="term" value="P:DNA repair"/>
    <property type="evidence" value="ECO:0007669"/>
    <property type="project" value="UniProtKB-KW"/>
</dbReference>
<reference evidence="12" key="1">
    <citation type="submission" date="2017-05" db="UniProtKB">
        <authorList>
            <consortium name="EnsemblMetazoa"/>
        </authorList>
    </citation>
    <scope>IDENTIFICATION</scope>
</reference>
<keyword evidence="7 9" id="KW-0234">DNA repair</keyword>
<keyword evidence="1 9" id="KW-0547">Nucleotide-binding</keyword>
<evidence type="ECO:0000259" key="11">
    <source>
        <dbReference type="Pfam" id="PF21530"/>
    </source>
</evidence>
<dbReference type="SUPFAM" id="SSF52540">
    <property type="entry name" value="P-loop containing nucleoside triphosphate hydrolases"/>
    <property type="match status" value="2"/>
</dbReference>
<evidence type="ECO:0000259" key="10">
    <source>
        <dbReference type="Pfam" id="PF05970"/>
    </source>
</evidence>
<comment type="catalytic activity">
    <reaction evidence="9">
        <text>ATP + H2O = ADP + phosphate + H(+)</text>
        <dbReference type="Rhea" id="RHEA:13065"/>
        <dbReference type="ChEBI" id="CHEBI:15377"/>
        <dbReference type="ChEBI" id="CHEBI:15378"/>
        <dbReference type="ChEBI" id="CHEBI:30616"/>
        <dbReference type="ChEBI" id="CHEBI:43474"/>
        <dbReference type="ChEBI" id="CHEBI:456216"/>
        <dbReference type="EC" id="5.6.2.3"/>
    </reaction>
</comment>
<keyword evidence="6" id="KW-0238">DNA-binding</keyword>